<dbReference type="FunFam" id="3.40.50.300:FF:000838">
    <property type="entry name" value="ABC multidrug transporter (Eurofung)"/>
    <property type="match status" value="1"/>
</dbReference>
<keyword evidence="14" id="KW-1185">Reference proteome</keyword>
<feature type="transmembrane region" description="Helical" evidence="10">
    <location>
        <begin position="1270"/>
        <end position="1290"/>
    </location>
</feature>
<dbReference type="CDD" id="cd18596">
    <property type="entry name" value="ABC_6TM_VMR1_D1_like"/>
    <property type="match status" value="1"/>
</dbReference>
<dbReference type="PANTHER" id="PTHR24223">
    <property type="entry name" value="ATP-BINDING CASSETTE SUB-FAMILY C"/>
    <property type="match status" value="1"/>
</dbReference>
<evidence type="ECO:0008006" key="15">
    <source>
        <dbReference type="Google" id="ProtNLM"/>
    </source>
</evidence>
<reference evidence="13" key="1">
    <citation type="submission" date="2021-05" db="EMBL/GenBank/DDBJ databases">
        <authorList>
            <person name="Stam R."/>
        </authorList>
    </citation>
    <scope>NUCLEOTIDE SEQUENCE</scope>
    <source>
        <strain evidence="13">CS162</strain>
    </source>
</reference>
<dbReference type="InterPro" id="IPR050173">
    <property type="entry name" value="ABC_transporter_C-like"/>
</dbReference>
<evidence type="ECO:0000256" key="7">
    <source>
        <dbReference type="ARBA" id="ARBA00022989"/>
    </source>
</evidence>
<dbReference type="GO" id="GO:0016887">
    <property type="term" value="F:ATP hydrolysis activity"/>
    <property type="evidence" value="ECO:0007669"/>
    <property type="project" value="InterPro"/>
</dbReference>
<dbReference type="GO" id="GO:0000329">
    <property type="term" value="C:fungal-type vacuole membrane"/>
    <property type="evidence" value="ECO:0007669"/>
    <property type="project" value="TreeGrafter"/>
</dbReference>
<comment type="caution">
    <text evidence="13">The sequence shown here is derived from an EMBL/GenBank/DDBJ whole genome shotgun (WGS) entry which is preliminary data.</text>
</comment>
<dbReference type="InterPro" id="IPR017871">
    <property type="entry name" value="ABC_transporter-like_CS"/>
</dbReference>
<protein>
    <recommendedName>
        <fullName evidence="15">ATP-dependent bile acid permease</fullName>
    </recommendedName>
</protein>
<gene>
    <name evidence="13" type="ORF">ALTATR162_LOCUS11040</name>
</gene>
<dbReference type="FunFam" id="3.40.50.300:FF:000973">
    <property type="entry name" value="Multidrug resistance-associated protein 4"/>
    <property type="match status" value="1"/>
</dbReference>
<feature type="domain" description="ABC transporter" evidence="11">
    <location>
        <begin position="1335"/>
        <end position="1566"/>
    </location>
</feature>
<feature type="transmembrane region" description="Helical" evidence="10">
    <location>
        <begin position="958"/>
        <end position="978"/>
    </location>
</feature>
<dbReference type="SMART" id="SM00382">
    <property type="entry name" value="AAA"/>
    <property type="match status" value="2"/>
</dbReference>
<keyword evidence="5" id="KW-0547">Nucleotide-binding</keyword>
<dbReference type="PROSITE" id="PS50929">
    <property type="entry name" value="ABC_TM1F"/>
    <property type="match status" value="2"/>
</dbReference>
<dbReference type="InterPro" id="IPR027417">
    <property type="entry name" value="P-loop_NTPase"/>
</dbReference>
<dbReference type="GO" id="GO:0140359">
    <property type="term" value="F:ABC-type transporter activity"/>
    <property type="evidence" value="ECO:0007669"/>
    <property type="project" value="InterPro"/>
</dbReference>
<feature type="domain" description="ABC transmembrane type-1" evidence="12">
    <location>
        <begin position="291"/>
        <end position="624"/>
    </location>
</feature>
<feature type="transmembrane region" description="Helical" evidence="10">
    <location>
        <begin position="1248"/>
        <end position="1264"/>
    </location>
</feature>
<feature type="transmembrane region" description="Helical" evidence="10">
    <location>
        <begin position="1159"/>
        <end position="1177"/>
    </location>
</feature>
<feature type="region of interest" description="Disordered" evidence="9">
    <location>
        <begin position="915"/>
        <end position="944"/>
    </location>
</feature>
<evidence type="ECO:0000256" key="2">
    <source>
        <dbReference type="ARBA" id="ARBA00022448"/>
    </source>
</evidence>
<dbReference type="Pfam" id="PF00664">
    <property type="entry name" value="ABC_membrane"/>
    <property type="match status" value="2"/>
</dbReference>
<evidence type="ECO:0000256" key="6">
    <source>
        <dbReference type="ARBA" id="ARBA00022840"/>
    </source>
</evidence>
<feature type="transmembrane region" description="Helical" evidence="10">
    <location>
        <begin position="184"/>
        <end position="203"/>
    </location>
</feature>
<keyword evidence="6" id="KW-0067">ATP-binding</keyword>
<comment type="subcellular location">
    <subcellularLocation>
        <location evidence="1">Membrane</location>
        <topology evidence="1">Multi-pass membrane protein</topology>
    </subcellularLocation>
</comment>
<name>A0A8J2INB1_9PLEO</name>
<feature type="transmembrane region" description="Helical" evidence="10">
    <location>
        <begin position="119"/>
        <end position="141"/>
    </location>
</feature>
<dbReference type="InterPro" id="IPR003593">
    <property type="entry name" value="AAA+_ATPase"/>
</dbReference>
<keyword evidence="3 10" id="KW-0812">Transmembrane</keyword>
<feature type="domain" description="ABC transmembrane type-1" evidence="12">
    <location>
        <begin position="970"/>
        <end position="1298"/>
    </location>
</feature>
<dbReference type="GeneID" id="67011269"/>
<dbReference type="SUPFAM" id="SSF52540">
    <property type="entry name" value="P-loop containing nucleoside triphosphate hydrolases"/>
    <property type="match status" value="2"/>
</dbReference>
<dbReference type="PANTHER" id="PTHR24223:SF353">
    <property type="entry name" value="ABC TRANSPORTER ATP-BINDING PROTEIN_PERMEASE VMR1-RELATED"/>
    <property type="match status" value="1"/>
</dbReference>
<evidence type="ECO:0000259" key="12">
    <source>
        <dbReference type="PROSITE" id="PS50929"/>
    </source>
</evidence>
<evidence type="ECO:0000256" key="10">
    <source>
        <dbReference type="SAM" id="Phobius"/>
    </source>
</evidence>
<dbReference type="InterPro" id="IPR003439">
    <property type="entry name" value="ABC_transporter-like_ATP-bd"/>
</dbReference>
<dbReference type="InterPro" id="IPR011527">
    <property type="entry name" value="ABC1_TM_dom"/>
</dbReference>
<feature type="transmembrane region" description="Helical" evidence="10">
    <location>
        <begin position="560"/>
        <end position="582"/>
    </location>
</feature>
<dbReference type="OrthoDB" id="6500128at2759"/>
<proteinExistence type="predicted"/>
<dbReference type="InterPro" id="IPR036640">
    <property type="entry name" value="ABC1_TM_sf"/>
</dbReference>
<dbReference type="PROSITE" id="PS50893">
    <property type="entry name" value="ABC_TRANSPORTER_2"/>
    <property type="match status" value="2"/>
</dbReference>
<evidence type="ECO:0000313" key="14">
    <source>
        <dbReference type="Proteomes" id="UP000676310"/>
    </source>
</evidence>
<feature type="transmembrane region" description="Helical" evidence="10">
    <location>
        <begin position="25"/>
        <end position="46"/>
    </location>
</feature>
<dbReference type="CDD" id="cd03250">
    <property type="entry name" value="ABCC_MRP_domain1"/>
    <property type="match status" value="1"/>
</dbReference>
<evidence type="ECO:0000256" key="3">
    <source>
        <dbReference type="ARBA" id="ARBA00022692"/>
    </source>
</evidence>
<dbReference type="SUPFAM" id="SSF90123">
    <property type="entry name" value="ABC transporter transmembrane region"/>
    <property type="match status" value="2"/>
</dbReference>
<evidence type="ECO:0000256" key="4">
    <source>
        <dbReference type="ARBA" id="ARBA00022737"/>
    </source>
</evidence>
<dbReference type="RefSeq" id="XP_043174616.1">
    <property type="nucleotide sequence ID" value="XM_043318681.1"/>
</dbReference>
<dbReference type="Proteomes" id="UP000676310">
    <property type="component" value="Unassembled WGS sequence"/>
</dbReference>
<feature type="transmembrane region" description="Helical" evidence="10">
    <location>
        <begin position="484"/>
        <end position="505"/>
    </location>
</feature>
<keyword evidence="4" id="KW-0677">Repeat</keyword>
<accession>A0A8J2INB1</accession>
<evidence type="ECO:0000256" key="5">
    <source>
        <dbReference type="ARBA" id="ARBA00022741"/>
    </source>
</evidence>
<evidence type="ECO:0000256" key="9">
    <source>
        <dbReference type="SAM" id="MobiDB-lite"/>
    </source>
</evidence>
<keyword evidence="8 10" id="KW-0472">Membrane</keyword>
<feature type="transmembrane region" description="Helical" evidence="10">
    <location>
        <begin position="1056"/>
        <end position="1075"/>
    </location>
</feature>
<feature type="domain" description="ABC transporter" evidence="11">
    <location>
        <begin position="659"/>
        <end position="893"/>
    </location>
</feature>
<feature type="transmembrane region" description="Helical" evidence="10">
    <location>
        <begin position="1133"/>
        <end position="1153"/>
    </location>
</feature>
<dbReference type="CDD" id="cd18604">
    <property type="entry name" value="ABC_6TM_VMR1_D2_like"/>
    <property type="match status" value="1"/>
</dbReference>
<dbReference type="PROSITE" id="PS00211">
    <property type="entry name" value="ABC_TRANSPORTER_1"/>
    <property type="match status" value="2"/>
</dbReference>
<dbReference type="Pfam" id="PF00005">
    <property type="entry name" value="ABC_tran"/>
    <property type="match status" value="2"/>
</dbReference>
<dbReference type="Gene3D" id="1.20.1560.10">
    <property type="entry name" value="ABC transporter type 1, transmembrane domain"/>
    <property type="match status" value="2"/>
</dbReference>
<evidence type="ECO:0000259" key="11">
    <source>
        <dbReference type="PROSITE" id="PS50893"/>
    </source>
</evidence>
<sequence length="1594" mass="176898">MKVHTICVSRIWQEDDFTACFRENFINLLFPAFITLISSISLLVSIRVNAHRASYNESQHLPQLEIVSASSDEASAEFEGYKPAVLLSGAALGELLVLGGLLSIHISQLLQALSSGSSLFQQSASVVSWFYAVLVLNLPLLMKNARWQQQRPWAHSGTIYLTQWLSAAINIRSMLLDRGIYPDLYTLLLDLGLKTILVGILLFTTSPDRAIPTSLEQRASVFSRLTFFWMDPMLLRGYTQGISIDMLRYLDQADKAQNILASYQLLKKDAALLWKLVSLFGDTLILQGTWAFVAGILTVAPALLLNLILSSLEQPGRYPQHLVWLLVILFPLIDLAKSVADGQALWQGHKLCLRARALLIGEVFRLTLHRKSVHETAPTSRNTNTTYTMLVRLKTWVRSKLAAEEGTITLPIDSPTASLSSSEDKDVDSRTGELGTGNVINLMSIDSYKIGDAMSNLHLLTIQAPMQIIITIAMLYRILGWSAFSGLSVMLLTIPFNITLSKGLVHNQEKMMASTDQRIHASNDLFRNIRTVKFFAWERHFRAVVNGARRMELKGLRYRFVLWAAFNTAWFAVPALMTLISLTCYTTLEGKTLRPSLAFASVSMFTLLCVPLGNVGHVLAQVNEAGVSLRRIEEFLGDVEDILPPASTTIEDTTDSHMLGFHHAQFSWSKRGETASDSSMAFELHDMDFSFQTAKLNVIVGPTGAGKSSLLLALLGEMRLVRGDLSFPFARSRAYVAQTPWIFHGTIRENILFSTPYDPKRYHHVIEICALERDLHCMSAGDATVTGENGITLSGGQKQRISLARAIYSHSRTLLLDDCLSALDPHTAQFIFENCIKELPSQGRTCVLVTHNTALCMPAADFVVALDKGRVIAYGSPRHVLNAGVFPCADHDALDSEMAKMKQAPESFETPREVWQSRLTSPNGSQDTIVEPDNHTPTLQDSTGAEDAGVVDWSASKLYLFAMGAWPFWVVLIFLFVAERMAGVASTLWIGRWSNESMLSNDINVAGFGQTVHAHAIWLFNSRSHPGLSAPITQHNLMIASQVLPQDPSSSSTNPWHHIFVLAIISLSGIGFVIIREAWAAFGSLTASRKLHARLLSVTTNTTFRFFDTTPLGQLMNRFSKDMEIIDQQMTPAIMYIVSLILDTIVSIVVIGWTTPQLLIVGCFIIFIYLGIARFYLRSSRKLKEHEARGRSPLFQQFGEVLTGLVTIRAYNNEQLFLESNAERIDTQSRPFIHLWAANRWLALRTELLGNLLFVLTSVFILLSDNINPGLAAVSLTYAMSFSNNLIWLIRMYAHFEQNMNSVHRIGNTLSAEQEADPDTALYHPNATWPSNGVIEFRHFSARYRPDLDLCLRNISFRAHHGERVGIVGRTGAGKSTLGLALFRALEAEEGAILIDDVDISQVTLVRLRQAVTIVPQDPSLFAGTIRSNVDPLHEHSDAEVDAVLHHVQLSGTTEGELHAGALIVDAGANFSQGQRQLLCLARALLRQSRILIIDEATASIDHASDTLVQAVLSGLDATVLTVAHRLATVADHDRIVVLDRGAIIEQGAPWVLLRNPHSAFRAMCETSGEFERLVHISECARRAKNIIDIDFLE</sequence>
<dbReference type="EMBL" id="CAJRGZ010000030">
    <property type="protein sequence ID" value="CAG5184703.1"/>
    <property type="molecule type" value="Genomic_DNA"/>
</dbReference>
<keyword evidence="2" id="KW-0813">Transport</keyword>
<dbReference type="Gene3D" id="3.40.50.300">
    <property type="entry name" value="P-loop containing nucleotide triphosphate hydrolases"/>
    <property type="match status" value="2"/>
</dbReference>
<feature type="transmembrane region" description="Helical" evidence="10">
    <location>
        <begin position="284"/>
        <end position="309"/>
    </location>
</feature>
<keyword evidence="7 10" id="KW-1133">Transmembrane helix</keyword>
<feature type="transmembrane region" description="Helical" evidence="10">
    <location>
        <begin position="457"/>
        <end position="478"/>
    </location>
</feature>
<dbReference type="GO" id="GO:0005524">
    <property type="term" value="F:ATP binding"/>
    <property type="evidence" value="ECO:0007669"/>
    <property type="project" value="UniProtKB-KW"/>
</dbReference>
<feature type="compositionally biased region" description="Polar residues" evidence="9">
    <location>
        <begin position="917"/>
        <end position="928"/>
    </location>
</feature>
<dbReference type="CDD" id="cd03244">
    <property type="entry name" value="ABCC_MRP_domain2"/>
    <property type="match status" value="1"/>
</dbReference>
<evidence type="ECO:0000256" key="8">
    <source>
        <dbReference type="ARBA" id="ARBA00023136"/>
    </source>
</evidence>
<feature type="transmembrane region" description="Helical" evidence="10">
    <location>
        <begin position="84"/>
        <end position="107"/>
    </location>
</feature>
<organism evidence="13 14">
    <name type="scientific">Alternaria atra</name>
    <dbReference type="NCBI Taxonomy" id="119953"/>
    <lineage>
        <taxon>Eukaryota</taxon>
        <taxon>Fungi</taxon>
        <taxon>Dikarya</taxon>
        <taxon>Ascomycota</taxon>
        <taxon>Pezizomycotina</taxon>
        <taxon>Dothideomycetes</taxon>
        <taxon>Pleosporomycetidae</taxon>
        <taxon>Pleosporales</taxon>
        <taxon>Pleosporineae</taxon>
        <taxon>Pleosporaceae</taxon>
        <taxon>Alternaria</taxon>
        <taxon>Alternaria sect. Ulocladioides</taxon>
    </lineage>
</organism>
<evidence type="ECO:0000256" key="1">
    <source>
        <dbReference type="ARBA" id="ARBA00004141"/>
    </source>
</evidence>
<evidence type="ECO:0000313" key="13">
    <source>
        <dbReference type="EMBL" id="CAG5184703.1"/>
    </source>
</evidence>
<feature type="transmembrane region" description="Helical" evidence="10">
    <location>
        <begin position="597"/>
        <end position="620"/>
    </location>
</feature>